<accession>A0A9W6MWC4</accession>
<dbReference type="GO" id="GO:0016787">
    <property type="term" value="F:hydrolase activity"/>
    <property type="evidence" value="ECO:0007669"/>
    <property type="project" value="UniProtKB-KW"/>
</dbReference>
<dbReference type="Proteomes" id="UP001143372">
    <property type="component" value="Unassembled WGS sequence"/>
</dbReference>
<dbReference type="Pfam" id="PF00753">
    <property type="entry name" value="Lactamase_B"/>
    <property type="match status" value="1"/>
</dbReference>
<sequence length="334" mass="36277">MFETDFTRRRLIAVSAAALAAPAVLGGSIAPARARSVAFMGASEPPFRRFRLGAFEVTVVSDGGAMVDGPWPIVGEDRPKEEVEQLMRDSLLPESRFQPGFSPIVINTGREIVLIDTGNGADGFVPRPAAGRIVESLRAAGFSPDDIDVVAFTHCHVDHIGGAIEDGQAVFPNARYAVGDVEYAFWSKDERLAAPVGGNENKSAQLFRRTMPLLADRTTFLKEGDDIAPGVTAVAAYGHTPGHFAYHLESEGKRLLAWGDCAHHEVASLAHPEWSAFFDMDKEQGKATRKRIYDMAATERVPVLGYHTSFPSLGMVERSGAAYRWLPVTYQFAG</sequence>
<evidence type="ECO:0000256" key="3">
    <source>
        <dbReference type="ARBA" id="ARBA00022801"/>
    </source>
</evidence>
<dbReference type="SMART" id="SM00849">
    <property type="entry name" value="Lactamase_B"/>
    <property type="match status" value="1"/>
</dbReference>
<comment type="caution">
    <text evidence="7">The sequence shown here is derived from an EMBL/GenBank/DDBJ whole genome shotgun (WGS) entry which is preliminary data.</text>
</comment>
<feature type="chain" id="PRO_5040720891" evidence="5">
    <location>
        <begin position="27"/>
        <end position="334"/>
    </location>
</feature>
<dbReference type="InterPro" id="IPR036866">
    <property type="entry name" value="RibonucZ/Hydroxyglut_hydro"/>
</dbReference>
<keyword evidence="2" id="KW-0479">Metal-binding</keyword>
<keyword evidence="8" id="KW-1185">Reference proteome</keyword>
<evidence type="ECO:0000256" key="2">
    <source>
        <dbReference type="ARBA" id="ARBA00022723"/>
    </source>
</evidence>
<keyword evidence="3" id="KW-0378">Hydrolase</keyword>
<evidence type="ECO:0000256" key="1">
    <source>
        <dbReference type="ARBA" id="ARBA00007749"/>
    </source>
</evidence>
<dbReference type="InterPro" id="IPR006311">
    <property type="entry name" value="TAT_signal"/>
</dbReference>
<dbReference type="PROSITE" id="PS51318">
    <property type="entry name" value="TAT"/>
    <property type="match status" value="1"/>
</dbReference>
<dbReference type="PANTHER" id="PTHR42978">
    <property type="entry name" value="QUORUM-QUENCHING LACTONASE YTNP-RELATED-RELATED"/>
    <property type="match status" value="1"/>
</dbReference>
<evidence type="ECO:0000259" key="6">
    <source>
        <dbReference type="SMART" id="SM00849"/>
    </source>
</evidence>
<feature type="signal peptide" evidence="5">
    <location>
        <begin position="1"/>
        <end position="26"/>
    </location>
</feature>
<dbReference type="InterPro" id="IPR001279">
    <property type="entry name" value="Metallo-B-lactamas"/>
</dbReference>
<dbReference type="InterPro" id="IPR051013">
    <property type="entry name" value="MBL_superfamily_lactonases"/>
</dbReference>
<protein>
    <submittedName>
        <fullName evidence="7">MBL fold metallo-hydrolase</fullName>
    </submittedName>
</protein>
<keyword evidence="4" id="KW-0862">Zinc</keyword>
<evidence type="ECO:0000256" key="4">
    <source>
        <dbReference type="ARBA" id="ARBA00022833"/>
    </source>
</evidence>
<dbReference type="Gene3D" id="3.60.15.10">
    <property type="entry name" value="Ribonuclease Z/Hydroxyacylglutathione hydrolase-like"/>
    <property type="match status" value="1"/>
</dbReference>
<evidence type="ECO:0000256" key="5">
    <source>
        <dbReference type="SAM" id="SignalP"/>
    </source>
</evidence>
<organism evidence="7 8">
    <name type="scientific">Hansschlegelia plantiphila</name>
    <dbReference type="NCBI Taxonomy" id="374655"/>
    <lineage>
        <taxon>Bacteria</taxon>
        <taxon>Pseudomonadati</taxon>
        <taxon>Pseudomonadota</taxon>
        <taxon>Alphaproteobacteria</taxon>
        <taxon>Hyphomicrobiales</taxon>
        <taxon>Methylopilaceae</taxon>
        <taxon>Hansschlegelia</taxon>
    </lineage>
</organism>
<dbReference type="RefSeq" id="WP_428979146.1">
    <property type="nucleotide sequence ID" value="NZ_BSFI01000021.1"/>
</dbReference>
<evidence type="ECO:0000313" key="7">
    <source>
        <dbReference type="EMBL" id="GLK69354.1"/>
    </source>
</evidence>
<dbReference type="AlphaFoldDB" id="A0A9W6MWC4"/>
<name>A0A9W6MWC4_9HYPH</name>
<keyword evidence="5" id="KW-0732">Signal</keyword>
<dbReference type="PANTHER" id="PTHR42978:SF6">
    <property type="entry name" value="QUORUM-QUENCHING LACTONASE YTNP-RELATED"/>
    <property type="match status" value="1"/>
</dbReference>
<dbReference type="GO" id="GO:0046872">
    <property type="term" value="F:metal ion binding"/>
    <property type="evidence" value="ECO:0007669"/>
    <property type="project" value="UniProtKB-KW"/>
</dbReference>
<comment type="similarity">
    <text evidence="1">Belongs to the metallo-beta-lactamase superfamily.</text>
</comment>
<dbReference type="EMBL" id="BSFI01000021">
    <property type="protein sequence ID" value="GLK69354.1"/>
    <property type="molecule type" value="Genomic_DNA"/>
</dbReference>
<dbReference type="SUPFAM" id="SSF56281">
    <property type="entry name" value="Metallo-hydrolase/oxidoreductase"/>
    <property type="match status" value="1"/>
</dbReference>
<proteinExistence type="inferred from homology"/>
<dbReference type="CDD" id="cd07720">
    <property type="entry name" value="OPHC2-like_MBL-fold"/>
    <property type="match status" value="1"/>
</dbReference>
<reference evidence="7" key="1">
    <citation type="journal article" date="2014" name="Int. J. Syst. Evol. Microbiol.">
        <title>Complete genome sequence of Corynebacterium casei LMG S-19264T (=DSM 44701T), isolated from a smear-ripened cheese.</title>
        <authorList>
            <consortium name="US DOE Joint Genome Institute (JGI-PGF)"/>
            <person name="Walter F."/>
            <person name="Albersmeier A."/>
            <person name="Kalinowski J."/>
            <person name="Ruckert C."/>
        </authorList>
    </citation>
    <scope>NUCLEOTIDE SEQUENCE</scope>
    <source>
        <strain evidence="7">VKM B-2347</strain>
    </source>
</reference>
<gene>
    <name evidence="7" type="ORF">GCM10008179_29920</name>
</gene>
<feature type="domain" description="Metallo-beta-lactamase" evidence="6">
    <location>
        <begin position="100"/>
        <end position="307"/>
    </location>
</feature>
<reference evidence="7" key="2">
    <citation type="submission" date="2023-01" db="EMBL/GenBank/DDBJ databases">
        <authorList>
            <person name="Sun Q."/>
            <person name="Evtushenko L."/>
        </authorList>
    </citation>
    <scope>NUCLEOTIDE SEQUENCE</scope>
    <source>
        <strain evidence="7">VKM B-2347</strain>
    </source>
</reference>
<evidence type="ECO:0000313" key="8">
    <source>
        <dbReference type="Proteomes" id="UP001143372"/>
    </source>
</evidence>